<proteinExistence type="predicted"/>
<dbReference type="SUPFAM" id="SSF52172">
    <property type="entry name" value="CheY-like"/>
    <property type="match status" value="1"/>
</dbReference>
<dbReference type="GO" id="GO:0000160">
    <property type="term" value="P:phosphorelay signal transduction system"/>
    <property type="evidence" value="ECO:0007669"/>
    <property type="project" value="InterPro"/>
</dbReference>
<gene>
    <name evidence="4" type="ORF">AWW68_02005</name>
</gene>
<accession>A0A150XFR1</accession>
<evidence type="ECO:0000313" key="5">
    <source>
        <dbReference type="Proteomes" id="UP000075606"/>
    </source>
</evidence>
<organism evidence="4 5">
    <name type="scientific">Roseivirga spongicola</name>
    <dbReference type="NCBI Taxonomy" id="333140"/>
    <lineage>
        <taxon>Bacteria</taxon>
        <taxon>Pseudomonadati</taxon>
        <taxon>Bacteroidota</taxon>
        <taxon>Cytophagia</taxon>
        <taxon>Cytophagales</taxon>
        <taxon>Roseivirgaceae</taxon>
        <taxon>Roseivirga</taxon>
    </lineage>
</organism>
<dbReference type="OrthoDB" id="1646880at2"/>
<dbReference type="STRING" id="333140.AWW68_02005"/>
<evidence type="ECO:0000256" key="2">
    <source>
        <dbReference type="PROSITE-ProRule" id="PRU00169"/>
    </source>
</evidence>
<evidence type="ECO:0000313" key="4">
    <source>
        <dbReference type="EMBL" id="KYG77569.1"/>
    </source>
</evidence>
<dbReference type="InterPro" id="IPR050595">
    <property type="entry name" value="Bact_response_regulator"/>
</dbReference>
<dbReference type="InterPro" id="IPR001789">
    <property type="entry name" value="Sig_transdc_resp-reg_receiver"/>
</dbReference>
<dbReference type="Proteomes" id="UP000075606">
    <property type="component" value="Unassembled WGS sequence"/>
</dbReference>
<keyword evidence="5" id="KW-1185">Reference proteome</keyword>
<keyword evidence="1 2" id="KW-0597">Phosphoprotein</keyword>
<dbReference type="Gene3D" id="3.40.50.2300">
    <property type="match status" value="1"/>
</dbReference>
<dbReference type="AlphaFoldDB" id="A0A150XFR1"/>
<feature type="domain" description="Response regulatory" evidence="3">
    <location>
        <begin position="5"/>
        <end position="121"/>
    </location>
</feature>
<dbReference type="EMBL" id="LRPC01000001">
    <property type="protein sequence ID" value="KYG77569.1"/>
    <property type="molecule type" value="Genomic_DNA"/>
</dbReference>
<protein>
    <recommendedName>
        <fullName evidence="3">Response regulatory domain-containing protein</fullName>
    </recommendedName>
</protein>
<evidence type="ECO:0000259" key="3">
    <source>
        <dbReference type="PROSITE" id="PS50110"/>
    </source>
</evidence>
<reference evidence="4 5" key="1">
    <citation type="submission" date="2016-01" db="EMBL/GenBank/DDBJ databases">
        <title>Genome sequencing of Roseivirga spongicola UST030701-084.</title>
        <authorList>
            <person name="Selvaratnam C."/>
            <person name="Thevarajoo S."/>
            <person name="Goh K.M."/>
            <person name="Ee R."/>
            <person name="Chan K.-G."/>
            <person name="Chong C.S."/>
        </authorList>
    </citation>
    <scope>NUCLEOTIDE SEQUENCE [LARGE SCALE GENOMIC DNA]</scope>
    <source>
        <strain evidence="4 5">UST030701-084</strain>
    </source>
</reference>
<dbReference type="RefSeq" id="WP_068216050.1">
    <property type="nucleotide sequence ID" value="NZ_LRPC01000001.1"/>
</dbReference>
<dbReference type="Pfam" id="PF00072">
    <property type="entry name" value="Response_reg"/>
    <property type="match status" value="1"/>
</dbReference>
<comment type="caution">
    <text evidence="4">The sequence shown here is derived from an EMBL/GenBank/DDBJ whole genome shotgun (WGS) entry which is preliminary data.</text>
</comment>
<dbReference type="PROSITE" id="PS50110">
    <property type="entry name" value="RESPONSE_REGULATORY"/>
    <property type="match status" value="1"/>
</dbReference>
<feature type="modified residue" description="4-aspartylphosphate" evidence="2">
    <location>
        <position position="55"/>
    </location>
</feature>
<evidence type="ECO:0000256" key="1">
    <source>
        <dbReference type="ARBA" id="ARBA00022553"/>
    </source>
</evidence>
<sequence>MDRKTVLIVENEIIVADDISRLVNDLGHDCVVPVFSYAQAVECCERQRLDLVILDIKLNGVESGVDFATWLRKNNCSIPIIYLSVSDDVATKRTCELTEAHAYLEKPFVENELKELISSALQIQNEP</sequence>
<dbReference type="SMART" id="SM00448">
    <property type="entry name" value="REC"/>
    <property type="match status" value="1"/>
</dbReference>
<dbReference type="PANTHER" id="PTHR44591:SF3">
    <property type="entry name" value="RESPONSE REGULATORY DOMAIN-CONTAINING PROTEIN"/>
    <property type="match status" value="1"/>
</dbReference>
<dbReference type="PANTHER" id="PTHR44591">
    <property type="entry name" value="STRESS RESPONSE REGULATOR PROTEIN 1"/>
    <property type="match status" value="1"/>
</dbReference>
<name>A0A150XFR1_9BACT</name>
<dbReference type="InterPro" id="IPR011006">
    <property type="entry name" value="CheY-like_superfamily"/>
</dbReference>